<dbReference type="Gene3D" id="3.40.50.300">
    <property type="entry name" value="P-loop containing nucleotide triphosphate hydrolases"/>
    <property type="match status" value="1"/>
</dbReference>
<feature type="region of interest" description="Disordered" evidence="1">
    <location>
        <begin position="1"/>
        <end position="31"/>
    </location>
</feature>
<dbReference type="Pfam" id="PF13671">
    <property type="entry name" value="AAA_33"/>
    <property type="match status" value="1"/>
</dbReference>
<dbReference type="GO" id="GO:0046403">
    <property type="term" value="F:polynucleotide 3'-phosphatase activity"/>
    <property type="evidence" value="ECO:0007669"/>
    <property type="project" value="TreeGrafter"/>
</dbReference>
<reference evidence="2" key="1">
    <citation type="submission" date="2022-07" db="EMBL/GenBank/DDBJ databases">
        <title>Genome Sequence of Leucocoprinus birnbaumii.</title>
        <authorList>
            <person name="Buettner E."/>
        </authorList>
    </citation>
    <scope>NUCLEOTIDE SEQUENCE</scope>
    <source>
        <strain evidence="2">VT141</strain>
    </source>
</reference>
<dbReference type="InterPro" id="IPR006551">
    <property type="entry name" value="Polynucleotide_phosphatase"/>
</dbReference>
<dbReference type="Proteomes" id="UP001213000">
    <property type="component" value="Unassembled WGS sequence"/>
</dbReference>
<evidence type="ECO:0008006" key="4">
    <source>
        <dbReference type="Google" id="ProtNLM"/>
    </source>
</evidence>
<evidence type="ECO:0000256" key="1">
    <source>
        <dbReference type="SAM" id="MobiDB-lite"/>
    </source>
</evidence>
<dbReference type="GO" id="GO:0046404">
    <property type="term" value="F:ATP-dependent polydeoxyribonucleotide 5'-hydroxyl-kinase activity"/>
    <property type="evidence" value="ECO:0007669"/>
    <property type="project" value="TreeGrafter"/>
</dbReference>
<dbReference type="InterPro" id="IPR006549">
    <property type="entry name" value="HAD-SF_hydro_IIIA"/>
</dbReference>
<accession>A0AAD5VTW6</accession>
<evidence type="ECO:0000313" key="3">
    <source>
        <dbReference type="Proteomes" id="UP001213000"/>
    </source>
</evidence>
<dbReference type="NCBIfam" id="TIGR01664">
    <property type="entry name" value="DNA-3'-Pase"/>
    <property type="match status" value="1"/>
</dbReference>
<dbReference type="FunFam" id="3.40.50.300:FF:000737">
    <property type="entry name" value="Bifunctional polynucleotide phosphatase/kinase"/>
    <property type="match status" value="1"/>
</dbReference>
<dbReference type="NCBIfam" id="TIGR01662">
    <property type="entry name" value="HAD-SF-IIIA"/>
    <property type="match status" value="1"/>
</dbReference>
<dbReference type="PANTHER" id="PTHR12083">
    <property type="entry name" value="BIFUNCTIONAL POLYNUCLEOTIDE PHOSPHATASE/KINASE"/>
    <property type="match status" value="1"/>
</dbReference>
<name>A0AAD5VTW6_9AGAR</name>
<keyword evidence="3" id="KW-1185">Reference proteome</keyword>
<evidence type="ECO:0000313" key="2">
    <source>
        <dbReference type="EMBL" id="KAJ3565098.1"/>
    </source>
</evidence>
<organism evidence="2 3">
    <name type="scientific">Leucocoprinus birnbaumii</name>
    <dbReference type="NCBI Taxonomy" id="56174"/>
    <lineage>
        <taxon>Eukaryota</taxon>
        <taxon>Fungi</taxon>
        <taxon>Dikarya</taxon>
        <taxon>Basidiomycota</taxon>
        <taxon>Agaricomycotina</taxon>
        <taxon>Agaricomycetes</taxon>
        <taxon>Agaricomycetidae</taxon>
        <taxon>Agaricales</taxon>
        <taxon>Agaricineae</taxon>
        <taxon>Agaricaceae</taxon>
        <taxon>Leucocoprinus</taxon>
    </lineage>
</organism>
<dbReference type="InterPro" id="IPR027417">
    <property type="entry name" value="P-loop_NTPase"/>
</dbReference>
<dbReference type="InterPro" id="IPR013954">
    <property type="entry name" value="PNK3P"/>
</dbReference>
<dbReference type="SUPFAM" id="SSF56784">
    <property type="entry name" value="HAD-like"/>
    <property type="match status" value="1"/>
</dbReference>
<protein>
    <recommendedName>
        <fullName evidence="4">PNK3P-domain-containing protein</fullName>
    </recommendedName>
</protein>
<dbReference type="GO" id="GO:0003690">
    <property type="term" value="F:double-stranded DNA binding"/>
    <property type="evidence" value="ECO:0007669"/>
    <property type="project" value="TreeGrafter"/>
</dbReference>
<dbReference type="InterPro" id="IPR023214">
    <property type="entry name" value="HAD_sf"/>
</dbReference>
<dbReference type="PANTHER" id="PTHR12083:SF9">
    <property type="entry name" value="BIFUNCTIONAL POLYNUCLEOTIDE PHOSPHATASE_KINASE"/>
    <property type="match status" value="1"/>
</dbReference>
<dbReference type="EMBL" id="JANIEX010000601">
    <property type="protein sequence ID" value="KAJ3565098.1"/>
    <property type="molecule type" value="Genomic_DNA"/>
</dbReference>
<dbReference type="AlphaFoldDB" id="A0AAD5VTW6"/>
<dbReference type="SUPFAM" id="SSF52540">
    <property type="entry name" value="P-loop containing nucleoside triphosphate hydrolases"/>
    <property type="match status" value="1"/>
</dbReference>
<sequence length="444" mass="50659">MIAQLKAGLSKRPAEESPAEEPAPKKSKYSVSSRSIAYEPAVSVHPFFIKGAAKPSEPPGPFQWLEPLGKNKTCLHGKHLEPKCYSKVAAFDLDGTIIKFTKQTSTSSGWDWWNATVPAKLRSVAEEGYTIVIISNQAIKPGPLKQWKEKVAAMALELKDVPFWIFAANARDEYRKPMLGMWWEVEKIFKTQSVQIDLKASFFVGDAAGRQYKNQKSDFSSTDRKLALNIGIRFMTPEEYFLNLPAHTNYILPGFHVSSLPDLTPTSSPIIPHPRNKEIVLFCGLPALGKSSFYSKHFLPANYTHINQDTLKTRDKCVKAAREALRRNESCVIDNTNRDAKTRKFYVDLAKEEKVPIRCFVFTGSIDLAWHNNLYRAFHRPSRETEGEIRRVLVPYGAFSGFQDQYEEPTKEEGFAEIRRVNWKFEGTEEEKRLWSMWLQIDGK</sequence>
<dbReference type="GO" id="GO:0006281">
    <property type="term" value="P:DNA repair"/>
    <property type="evidence" value="ECO:0007669"/>
    <property type="project" value="TreeGrafter"/>
</dbReference>
<dbReference type="Pfam" id="PF08645">
    <property type="entry name" value="PNK3P"/>
    <property type="match status" value="1"/>
</dbReference>
<gene>
    <name evidence="2" type="ORF">NP233_g7866</name>
</gene>
<dbReference type="Gene3D" id="3.40.50.1000">
    <property type="entry name" value="HAD superfamily/HAD-like"/>
    <property type="match status" value="1"/>
</dbReference>
<proteinExistence type="predicted"/>
<dbReference type="InterPro" id="IPR036412">
    <property type="entry name" value="HAD-like_sf"/>
</dbReference>
<comment type="caution">
    <text evidence="2">The sequence shown here is derived from an EMBL/GenBank/DDBJ whole genome shotgun (WGS) entry which is preliminary data.</text>
</comment>